<sequence length="115" mass="12039">MGARFRFQGRDPAFGLDCVGLAGLAMRAAGCRAAIPDGYALRGGDPAVAIDATGLMRVAAPVPGDLLLFMAGAGQFHLAVMVPGGIVHADAMLRRVVERPGDAPWPLVAAWRWED</sequence>
<gene>
    <name evidence="1" type="ORF">Q5H94_15580</name>
</gene>
<reference evidence="1" key="1">
    <citation type="submission" date="2023-07" db="EMBL/GenBank/DDBJ databases">
        <authorList>
            <person name="Kim M.K."/>
        </authorList>
    </citation>
    <scope>NUCLEOTIDE SEQUENCE</scope>
    <source>
        <strain evidence="1">CA1-15</strain>
    </source>
</reference>
<organism evidence="1 2">
    <name type="scientific">Sphingomonas immobilis</name>
    <dbReference type="NCBI Taxonomy" id="3063997"/>
    <lineage>
        <taxon>Bacteria</taxon>
        <taxon>Pseudomonadati</taxon>
        <taxon>Pseudomonadota</taxon>
        <taxon>Alphaproteobacteria</taxon>
        <taxon>Sphingomonadales</taxon>
        <taxon>Sphingomonadaceae</taxon>
        <taxon>Sphingomonas</taxon>
    </lineage>
</organism>
<dbReference type="InterPro" id="IPR038765">
    <property type="entry name" value="Papain-like_cys_pep_sf"/>
</dbReference>
<dbReference type="EMBL" id="JAUQSZ010000011">
    <property type="protein sequence ID" value="MDO7843753.1"/>
    <property type="molecule type" value="Genomic_DNA"/>
</dbReference>
<dbReference type="SUPFAM" id="SSF54001">
    <property type="entry name" value="Cysteine proteinases"/>
    <property type="match status" value="1"/>
</dbReference>
<evidence type="ECO:0000313" key="2">
    <source>
        <dbReference type="Proteomes" id="UP001176468"/>
    </source>
</evidence>
<dbReference type="Gene3D" id="3.90.1720.10">
    <property type="entry name" value="endopeptidase domain like (from Nostoc punctiforme)"/>
    <property type="match status" value="1"/>
</dbReference>
<evidence type="ECO:0000313" key="1">
    <source>
        <dbReference type="EMBL" id="MDO7843753.1"/>
    </source>
</evidence>
<dbReference type="RefSeq" id="WP_304562213.1">
    <property type="nucleotide sequence ID" value="NZ_JAUQSZ010000011.1"/>
</dbReference>
<name>A0ABT9A2H8_9SPHN</name>
<accession>A0ABT9A2H8</accession>
<protein>
    <submittedName>
        <fullName evidence="1">Peptidoglycan endopeptidase</fullName>
    </submittedName>
</protein>
<dbReference type="Proteomes" id="UP001176468">
    <property type="component" value="Unassembled WGS sequence"/>
</dbReference>
<keyword evidence="2" id="KW-1185">Reference proteome</keyword>
<comment type="caution">
    <text evidence="1">The sequence shown here is derived from an EMBL/GenBank/DDBJ whole genome shotgun (WGS) entry which is preliminary data.</text>
</comment>
<proteinExistence type="predicted"/>